<dbReference type="PANTHER" id="PTHR37423">
    <property type="entry name" value="SOLUBLE LYTIC MUREIN TRANSGLYCOSYLASE-RELATED"/>
    <property type="match status" value="1"/>
</dbReference>
<dbReference type="Pfam" id="PF13525">
    <property type="entry name" value="YfiO"/>
    <property type="match status" value="1"/>
</dbReference>
<evidence type="ECO:0000256" key="2">
    <source>
        <dbReference type="ARBA" id="ARBA00023136"/>
    </source>
</evidence>
<evidence type="ECO:0000313" key="7">
    <source>
        <dbReference type="Proteomes" id="UP000269883"/>
    </source>
</evidence>
<keyword evidence="7" id="KW-1185">Reference proteome</keyword>
<evidence type="ECO:0000256" key="1">
    <source>
        <dbReference type="ARBA" id="ARBA00022729"/>
    </source>
</evidence>
<keyword evidence="2" id="KW-0472">Membrane</keyword>
<gene>
    <name evidence="6" type="ORF">DFE_1070</name>
</gene>
<dbReference type="InterPro" id="IPR017689">
    <property type="entry name" value="BamD"/>
</dbReference>
<dbReference type="InterPro" id="IPR011990">
    <property type="entry name" value="TPR-like_helical_dom_sf"/>
</dbReference>
<dbReference type="InterPro" id="IPR039565">
    <property type="entry name" value="BamD-like"/>
</dbReference>
<dbReference type="InterPro" id="IPR019734">
    <property type="entry name" value="TPR_rpt"/>
</dbReference>
<keyword evidence="3" id="KW-0998">Cell outer membrane</keyword>
<protein>
    <submittedName>
        <fullName evidence="6">Outer membrane assembly lipoprotein YfiO</fullName>
    </submittedName>
</protein>
<name>A0A2Z6AXC0_9BACT</name>
<feature type="domain" description="Outer membrane lipoprotein BamD-like" evidence="5">
    <location>
        <begin position="32"/>
        <end position="226"/>
    </location>
</feature>
<reference evidence="6 7" key="1">
    <citation type="journal article" date="2018" name="Sci. Adv.">
        <title>Multi-heme cytochromes provide a pathway for survival in energy-limited environments.</title>
        <authorList>
            <person name="Deng X."/>
            <person name="Dohmae N."/>
            <person name="Nealson K.H."/>
            <person name="Hashimoto K."/>
            <person name="Okamoto A."/>
        </authorList>
    </citation>
    <scope>NUCLEOTIDE SEQUENCE [LARGE SCALE GENOMIC DNA]</scope>
    <source>
        <strain evidence="6 7">IS5</strain>
    </source>
</reference>
<dbReference type="Gene3D" id="1.25.40.10">
    <property type="entry name" value="Tetratricopeptide repeat domain"/>
    <property type="match status" value="1"/>
</dbReference>
<dbReference type="PROSITE" id="PS50005">
    <property type="entry name" value="TPR"/>
    <property type="match status" value="1"/>
</dbReference>
<evidence type="ECO:0000259" key="5">
    <source>
        <dbReference type="Pfam" id="PF13525"/>
    </source>
</evidence>
<dbReference type="OrthoDB" id="9781894at2"/>
<keyword evidence="4" id="KW-0802">TPR repeat</keyword>
<keyword evidence="1" id="KW-0732">Signal</keyword>
<keyword evidence="6" id="KW-0449">Lipoprotein</keyword>
<dbReference type="CDD" id="cd15830">
    <property type="entry name" value="BamD"/>
    <property type="match status" value="1"/>
</dbReference>
<feature type="repeat" description="TPR" evidence="4">
    <location>
        <begin position="72"/>
        <end position="105"/>
    </location>
</feature>
<evidence type="ECO:0000256" key="3">
    <source>
        <dbReference type="ARBA" id="ARBA00023237"/>
    </source>
</evidence>
<dbReference type="PANTHER" id="PTHR37423:SF6">
    <property type="entry name" value="CELL DIVISION COORDINATOR CPOB"/>
    <property type="match status" value="1"/>
</dbReference>
<dbReference type="EMBL" id="AP017378">
    <property type="protein sequence ID" value="BBD07796.1"/>
    <property type="molecule type" value="Genomic_DNA"/>
</dbReference>
<dbReference type="HAMAP" id="MF_00922">
    <property type="entry name" value="OM_assembly_BamD"/>
    <property type="match status" value="1"/>
</dbReference>
<dbReference type="AlphaFoldDB" id="A0A2Z6AXC0"/>
<accession>A0A2Z6AXC0</accession>
<dbReference type="Proteomes" id="UP000269883">
    <property type="component" value="Chromosome"/>
</dbReference>
<evidence type="ECO:0000313" key="6">
    <source>
        <dbReference type="EMBL" id="BBD07796.1"/>
    </source>
</evidence>
<dbReference type="RefSeq" id="WP_126377360.1">
    <property type="nucleotide sequence ID" value="NZ_AP017378.1"/>
</dbReference>
<proteinExistence type="inferred from homology"/>
<dbReference type="KEGG" id="dfl:DFE_1070"/>
<organism evidence="6 7">
    <name type="scientific">Desulfovibrio ferrophilus</name>
    <dbReference type="NCBI Taxonomy" id="241368"/>
    <lineage>
        <taxon>Bacteria</taxon>
        <taxon>Pseudomonadati</taxon>
        <taxon>Thermodesulfobacteriota</taxon>
        <taxon>Desulfovibrionia</taxon>
        <taxon>Desulfovibrionales</taxon>
        <taxon>Desulfovibrionaceae</taxon>
        <taxon>Desulfovibrio</taxon>
    </lineage>
</organism>
<dbReference type="SUPFAM" id="SSF48452">
    <property type="entry name" value="TPR-like"/>
    <property type="match status" value="1"/>
</dbReference>
<sequence length="242" mass="28634">MRKLLQFVSLMGLLLVLPGCGMIDYYLLPPPEDTAQELYEAGLDAMKAKEFESAAGHFQALKDRYPFSPYTPKAELSLGDAWFLAEEYQMAADVYEEFEALHPRHEMIEYVLFQVGVSNFKLFESIDKPHNTVRTAIEYFTRLKQVYPESKYIAEADRYIVECRRLMAEHEVFVADFYWRSERYGSAWERYTYIKDNFQDLPEIAAYAAKRAEIAWLKHQKLTSEEERERLQGSWKEWLDWL</sequence>
<evidence type="ECO:0000256" key="4">
    <source>
        <dbReference type="PROSITE-ProRule" id="PRU00339"/>
    </source>
</evidence>
<dbReference type="NCBIfam" id="TIGR03302">
    <property type="entry name" value="OM_YfiO"/>
    <property type="match status" value="1"/>
</dbReference>